<feature type="transmembrane region" description="Helical" evidence="1">
    <location>
        <begin position="21"/>
        <end position="42"/>
    </location>
</feature>
<organism evidence="2">
    <name type="scientific">viral metagenome</name>
    <dbReference type="NCBI Taxonomy" id="1070528"/>
    <lineage>
        <taxon>unclassified sequences</taxon>
        <taxon>metagenomes</taxon>
        <taxon>organismal metagenomes</taxon>
    </lineage>
</organism>
<reference evidence="2" key="1">
    <citation type="journal article" date="2020" name="Nature">
        <title>Giant virus diversity and host interactions through global metagenomics.</title>
        <authorList>
            <person name="Schulz F."/>
            <person name="Roux S."/>
            <person name="Paez-Espino D."/>
            <person name="Jungbluth S."/>
            <person name="Walsh D.A."/>
            <person name="Denef V.J."/>
            <person name="McMahon K.D."/>
            <person name="Konstantinidis K.T."/>
            <person name="Eloe-Fadrosh E.A."/>
            <person name="Kyrpides N.C."/>
            <person name="Woyke T."/>
        </authorList>
    </citation>
    <scope>NUCLEOTIDE SEQUENCE</scope>
    <source>
        <strain evidence="2">GVMAG-M-3300023179-2</strain>
    </source>
</reference>
<keyword evidence="1" id="KW-1133">Transmembrane helix</keyword>
<dbReference type="EMBL" id="MN739808">
    <property type="protein sequence ID" value="QHT27051.1"/>
    <property type="molecule type" value="Genomic_DNA"/>
</dbReference>
<proteinExistence type="predicted"/>
<keyword evidence="1" id="KW-0472">Membrane</keyword>
<accession>A0A6C0EEN1</accession>
<name>A0A6C0EEN1_9ZZZZ</name>
<keyword evidence="1" id="KW-0812">Transmembrane</keyword>
<protein>
    <submittedName>
        <fullName evidence="2">Uncharacterized protein</fullName>
    </submittedName>
</protein>
<evidence type="ECO:0000256" key="1">
    <source>
        <dbReference type="SAM" id="Phobius"/>
    </source>
</evidence>
<dbReference type="AlphaFoldDB" id="A0A6C0EEN1"/>
<sequence>MFSTECIGPCLPYCSNLPSMYIYNIISFIIGIIIGIIIGYFYEKKIKNENLN</sequence>
<evidence type="ECO:0000313" key="2">
    <source>
        <dbReference type="EMBL" id="QHT27051.1"/>
    </source>
</evidence>